<dbReference type="AlphaFoldDB" id="A0A926GHA4"/>
<reference evidence="2" key="1">
    <citation type="submission" date="2020-08" db="EMBL/GenBank/DDBJ databases">
        <title>Paracoccus amoyensis sp. nov., isolated from the surface seawater at coast of Xiamen, Fujian.</title>
        <authorList>
            <person name="Lyu L."/>
        </authorList>
    </citation>
    <scope>NUCLEOTIDE SEQUENCE</scope>
    <source>
        <strain evidence="2">11-3</strain>
    </source>
</reference>
<keyword evidence="1" id="KW-0812">Transmembrane</keyword>
<keyword evidence="1" id="KW-1133">Transmembrane helix</keyword>
<evidence type="ECO:0000313" key="2">
    <source>
        <dbReference type="EMBL" id="MBC9247259.1"/>
    </source>
</evidence>
<evidence type="ECO:0000313" key="3">
    <source>
        <dbReference type="Proteomes" id="UP000608594"/>
    </source>
</evidence>
<name>A0A926GHA4_9RHOB</name>
<dbReference type="Proteomes" id="UP000608594">
    <property type="component" value="Unassembled WGS sequence"/>
</dbReference>
<comment type="caution">
    <text evidence="2">The sequence shown here is derived from an EMBL/GenBank/DDBJ whole genome shotgun (WGS) entry which is preliminary data.</text>
</comment>
<feature type="transmembrane region" description="Helical" evidence="1">
    <location>
        <begin position="30"/>
        <end position="50"/>
    </location>
</feature>
<dbReference type="RefSeq" id="WP_187793750.1">
    <property type="nucleotide sequence ID" value="NZ_JACOQL010000003.1"/>
</dbReference>
<gene>
    <name evidence="2" type="ORF">H4P12_11180</name>
</gene>
<dbReference type="EMBL" id="JACOQL010000003">
    <property type="protein sequence ID" value="MBC9247259.1"/>
    <property type="molecule type" value="Genomic_DNA"/>
</dbReference>
<dbReference type="InterPro" id="IPR019253">
    <property type="entry name" value="DUF2244_TM"/>
</dbReference>
<keyword evidence="1" id="KW-0472">Membrane</keyword>
<evidence type="ECO:0000256" key="1">
    <source>
        <dbReference type="SAM" id="Phobius"/>
    </source>
</evidence>
<protein>
    <submittedName>
        <fullName evidence="2">DUF2244 domain-containing protein</fullName>
    </submittedName>
</protein>
<feature type="transmembrane region" description="Helical" evidence="1">
    <location>
        <begin position="56"/>
        <end position="75"/>
    </location>
</feature>
<dbReference type="Pfam" id="PF10003">
    <property type="entry name" value="DUF2244"/>
    <property type="match status" value="1"/>
</dbReference>
<organism evidence="2 3">
    <name type="scientific">Paracoccus amoyensis</name>
    <dbReference type="NCBI Taxonomy" id="2760093"/>
    <lineage>
        <taxon>Bacteria</taxon>
        <taxon>Pseudomonadati</taxon>
        <taxon>Pseudomonadota</taxon>
        <taxon>Alphaproteobacteria</taxon>
        <taxon>Rhodobacterales</taxon>
        <taxon>Paracoccaceae</taxon>
        <taxon>Paracoccus</taxon>
    </lineage>
</organism>
<sequence length="164" mass="19226">MPYEWKDTAPDDSGAVSFELRLWPYRSLPIRGFVWFFAITAALLGLPLLAVIGTMVLWGLLPFIALALWGIWFAFQRTYRSGETFEVLQFDRANLHLRRHDTGRPDREWQTNPYWVRAMLRNGPVEDYLTLGDGKRELELGVFLTPAERRSLRDEIQDRLSRLR</sequence>
<keyword evidence="3" id="KW-1185">Reference proteome</keyword>
<proteinExistence type="predicted"/>
<accession>A0A926GHA4</accession>